<sequence length="597" mass="67835">MDILQYLIELLKTRKQIGIEGVGTFYKKKTPGRYDAETHSFLPPSYALEFSSDVLEHTNLSQYIQTKRGISEDSAKYFISQFVEEVHKGLQNGEYSFENLGTLQQTGNQLTFTANQDINIGFDFFALPTVTANVQHVEPTPAEPEVEKPNEATKIQEPAIEHVEVPEFEHEMARLGDEATEETVQSVEDKETTPQEDVQEKPTLEEATEQPLVEIEVPAEETIVESQDEPENNTASIENNEATDEEVHEEIREVEVQEVSENTTPIESNESAEEEVQEEITEAEDTTTSIESNESTDEEVYEEIAEVNTENPTGESNEEEAKKVGETWSFEGENVISDNDVYEEEDAEQRENITHAGTENAAGNDSDFIPRNDFKTEKDDFKLTSTTHEWDFDNVRNRVSEENTLIGEYDNDELEEPIEEEKRTMPLYQKVSIGLLILAVIIAIIYFVKPELFQNFGKSGVNPNEKMVLPMERSNLQTQKDSLDFADSIMQNAEKVGLDVQPAKDTIKVTTKKSEVKPTETYDIIAAAFARDSEVEEYIAYMKKRGFEAKVAKMPGKLYKKISIASYNNIDSAQKYVVKFRKQFNSPKMYVQTIKNN</sequence>
<keyword evidence="2" id="KW-1133">Transmembrane helix</keyword>
<feature type="compositionally biased region" description="Acidic residues" evidence="1">
    <location>
        <begin position="217"/>
        <end position="231"/>
    </location>
</feature>
<gene>
    <name evidence="4" type="ORF">DPV69_00040</name>
</gene>
<feature type="compositionally biased region" description="Acidic residues" evidence="1">
    <location>
        <begin position="294"/>
        <end position="305"/>
    </location>
</feature>
<protein>
    <recommendedName>
        <fullName evidence="3">CCDC81-like prokaryotic HU domain-containing protein</fullName>
    </recommendedName>
</protein>
<feature type="region of interest" description="Disordered" evidence="1">
    <location>
        <begin position="349"/>
        <end position="373"/>
    </location>
</feature>
<feature type="compositionally biased region" description="Acidic residues" evidence="1">
    <location>
        <begin position="270"/>
        <end position="285"/>
    </location>
</feature>
<evidence type="ECO:0000313" key="4">
    <source>
        <dbReference type="EMBL" id="RWU09772.1"/>
    </source>
</evidence>
<accession>A0A443YZS0</accession>
<name>A0A443YZS0_9SPHI</name>
<feature type="region of interest" description="Disordered" evidence="1">
    <location>
        <begin position="177"/>
        <end position="322"/>
    </location>
</feature>
<evidence type="ECO:0000256" key="2">
    <source>
        <dbReference type="SAM" id="Phobius"/>
    </source>
</evidence>
<keyword evidence="2" id="KW-0472">Membrane</keyword>
<dbReference type="EMBL" id="SAYW01000001">
    <property type="protein sequence ID" value="RWU09772.1"/>
    <property type="molecule type" value="Genomic_DNA"/>
</dbReference>
<dbReference type="RefSeq" id="WP_113645212.1">
    <property type="nucleotide sequence ID" value="NZ_QMHN01000001.1"/>
</dbReference>
<dbReference type="OrthoDB" id="653949at2"/>
<dbReference type="Pfam" id="PF18175">
    <property type="entry name" value="HU-CCDC81_bac_2"/>
    <property type="match status" value="1"/>
</dbReference>
<evidence type="ECO:0000313" key="5">
    <source>
        <dbReference type="Proteomes" id="UP000284120"/>
    </source>
</evidence>
<evidence type="ECO:0000256" key="1">
    <source>
        <dbReference type="SAM" id="MobiDB-lite"/>
    </source>
</evidence>
<organism evidence="4 5">
    <name type="scientific">Pedobacter chitinilyticus</name>
    <dbReference type="NCBI Taxonomy" id="2233776"/>
    <lineage>
        <taxon>Bacteria</taxon>
        <taxon>Pseudomonadati</taxon>
        <taxon>Bacteroidota</taxon>
        <taxon>Sphingobacteriia</taxon>
        <taxon>Sphingobacteriales</taxon>
        <taxon>Sphingobacteriaceae</taxon>
        <taxon>Pedobacter</taxon>
    </lineage>
</organism>
<dbReference type="Proteomes" id="UP000284120">
    <property type="component" value="Unassembled WGS sequence"/>
</dbReference>
<reference evidence="4 5" key="1">
    <citation type="submission" date="2018-06" db="EMBL/GenBank/DDBJ databases">
        <title>Pedobacter endophyticus sp. nov., an endophytic bacterium isolated from a leaf of Triticum aestivum.</title>
        <authorList>
            <person name="Zhang L."/>
        </authorList>
    </citation>
    <scope>NUCLEOTIDE SEQUENCE [LARGE SCALE GENOMIC DNA]</scope>
    <source>
        <strain evidence="4 5">CM134L-2</strain>
    </source>
</reference>
<keyword evidence="5" id="KW-1185">Reference proteome</keyword>
<keyword evidence="2" id="KW-0812">Transmembrane</keyword>
<feature type="compositionally biased region" description="Low complexity" evidence="1">
    <location>
        <begin position="257"/>
        <end position="269"/>
    </location>
</feature>
<evidence type="ECO:0000259" key="3">
    <source>
        <dbReference type="Pfam" id="PF18175"/>
    </source>
</evidence>
<proteinExistence type="predicted"/>
<feature type="transmembrane region" description="Helical" evidence="2">
    <location>
        <begin position="427"/>
        <end position="448"/>
    </location>
</feature>
<comment type="caution">
    <text evidence="4">The sequence shown here is derived from an EMBL/GenBank/DDBJ whole genome shotgun (WGS) entry which is preliminary data.</text>
</comment>
<dbReference type="InterPro" id="IPR041268">
    <property type="entry name" value="HU-CCDC81_bac_2"/>
</dbReference>
<feature type="compositionally biased region" description="Basic and acidic residues" evidence="1">
    <location>
        <begin position="187"/>
        <end position="204"/>
    </location>
</feature>
<dbReference type="AlphaFoldDB" id="A0A443YZS0"/>
<feature type="domain" description="CCDC81-like prokaryotic HU" evidence="3">
    <location>
        <begin position="60"/>
        <end position="125"/>
    </location>
</feature>